<keyword evidence="2" id="KW-0732">Signal</keyword>
<proteinExistence type="predicted"/>
<protein>
    <recommendedName>
        <fullName evidence="4">Lipoprotein</fullName>
    </recommendedName>
</protein>
<dbReference type="InterPro" id="IPR009576">
    <property type="entry name" value="Biofilm_formation_YgiB"/>
</dbReference>
<feature type="chain" id="PRO_5012962296" description="Lipoprotein" evidence="2">
    <location>
        <begin position="22"/>
        <end position="206"/>
    </location>
</feature>
<dbReference type="PROSITE" id="PS51257">
    <property type="entry name" value="PROKAR_LIPOPROTEIN"/>
    <property type="match status" value="1"/>
</dbReference>
<accession>A0A212JYP3</accession>
<feature type="region of interest" description="Disordered" evidence="1">
    <location>
        <begin position="123"/>
        <end position="206"/>
    </location>
</feature>
<evidence type="ECO:0008006" key="4">
    <source>
        <dbReference type="Google" id="ProtNLM"/>
    </source>
</evidence>
<evidence type="ECO:0000256" key="2">
    <source>
        <dbReference type="SAM" id="SignalP"/>
    </source>
</evidence>
<feature type="signal peptide" evidence="2">
    <location>
        <begin position="1"/>
        <end position="21"/>
    </location>
</feature>
<dbReference type="AlphaFoldDB" id="A0A212JYP3"/>
<evidence type="ECO:0000256" key="1">
    <source>
        <dbReference type="SAM" id="MobiDB-lite"/>
    </source>
</evidence>
<evidence type="ECO:0000313" key="3">
    <source>
        <dbReference type="EMBL" id="SBW04547.1"/>
    </source>
</evidence>
<organism evidence="3">
    <name type="scientific">uncultured delta proteobacterium</name>
    <dbReference type="NCBI Taxonomy" id="34034"/>
    <lineage>
        <taxon>Bacteria</taxon>
        <taxon>Deltaproteobacteria</taxon>
        <taxon>environmental samples</taxon>
    </lineage>
</organism>
<dbReference type="Pfam" id="PF06693">
    <property type="entry name" value="DUF1190"/>
    <property type="match status" value="1"/>
</dbReference>
<dbReference type="EMBL" id="FLUQ01000002">
    <property type="protein sequence ID" value="SBW04547.1"/>
    <property type="molecule type" value="Genomic_DNA"/>
</dbReference>
<reference evidence="3" key="1">
    <citation type="submission" date="2016-04" db="EMBL/GenBank/DDBJ databases">
        <authorList>
            <person name="Evans L.H."/>
            <person name="Alamgir A."/>
            <person name="Owens N."/>
            <person name="Weber N.D."/>
            <person name="Virtaneva K."/>
            <person name="Barbian K."/>
            <person name="Babar A."/>
            <person name="Rosenke K."/>
        </authorList>
    </citation>
    <scope>NUCLEOTIDE SEQUENCE</scope>
    <source>
        <strain evidence="3">86</strain>
    </source>
</reference>
<sequence length="206" mass="21522">MKKGSKSLSLVLMGSLTVAMGGCGSEDNTEEFRAYQSINDCVKEQIFTQQECRDMAIAAVRQNPQFADKAECEREFGEGNCEQAQLAQNGQNVQGERQGSSWMPLIAGYMVGRYLGGGSMMQGSQPLYKQPQAAAPQQSTTGARPSGGFAGSFRTLGGGTIQADAKGVVNNPPQSVRQGFAKTAKPYVGRAGSGSRGGFAGGSSGS</sequence>
<name>A0A212JYP3_9DELT</name>
<feature type="compositionally biased region" description="Gly residues" evidence="1">
    <location>
        <begin position="191"/>
        <end position="206"/>
    </location>
</feature>
<gene>
    <name evidence="3" type="ORF">KL86DPRO_20334</name>
</gene>